<dbReference type="SMART" id="SM00304">
    <property type="entry name" value="HAMP"/>
    <property type="match status" value="1"/>
</dbReference>
<dbReference type="InterPro" id="IPR003660">
    <property type="entry name" value="HAMP_dom"/>
</dbReference>
<dbReference type="AlphaFoldDB" id="A0A6M1THD4"/>
<gene>
    <name evidence="9" type="ORF">G3569_06765</name>
</gene>
<proteinExistence type="inferred from homology"/>
<evidence type="ECO:0000256" key="4">
    <source>
        <dbReference type="PROSITE-ProRule" id="PRU00284"/>
    </source>
</evidence>
<dbReference type="PANTHER" id="PTHR43531:SF11">
    <property type="entry name" value="METHYL-ACCEPTING CHEMOTAXIS PROTEIN 3"/>
    <property type="match status" value="1"/>
</dbReference>
<dbReference type="SUPFAM" id="SSF58104">
    <property type="entry name" value="Methyl-accepting chemotaxis protein (MCP) signaling domain"/>
    <property type="match status" value="1"/>
</dbReference>
<dbReference type="Pfam" id="PF00672">
    <property type="entry name" value="HAMP"/>
    <property type="match status" value="1"/>
</dbReference>
<keyword evidence="10" id="KW-1185">Reference proteome</keyword>
<dbReference type="GO" id="GO:0007165">
    <property type="term" value="P:signal transduction"/>
    <property type="evidence" value="ECO:0007669"/>
    <property type="project" value="UniProtKB-KW"/>
</dbReference>
<evidence type="ECO:0000256" key="6">
    <source>
        <dbReference type="SAM" id="Phobius"/>
    </source>
</evidence>
<evidence type="ECO:0000313" key="10">
    <source>
        <dbReference type="Proteomes" id="UP000479132"/>
    </source>
</evidence>
<evidence type="ECO:0000256" key="5">
    <source>
        <dbReference type="SAM" id="MobiDB-lite"/>
    </source>
</evidence>
<keyword evidence="6" id="KW-0812">Transmembrane</keyword>
<dbReference type="FunFam" id="1.10.287.950:FF:000001">
    <property type="entry name" value="Methyl-accepting chemotaxis sensory transducer"/>
    <property type="match status" value="1"/>
</dbReference>
<dbReference type="PROSITE" id="PS50885">
    <property type="entry name" value="HAMP"/>
    <property type="match status" value="1"/>
</dbReference>
<organism evidence="9 10">
    <name type="scientific">Fodinibius halophilus</name>
    <dbReference type="NCBI Taxonomy" id="1736908"/>
    <lineage>
        <taxon>Bacteria</taxon>
        <taxon>Pseudomonadati</taxon>
        <taxon>Balneolota</taxon>
        <taxon>Balneolia</taxon>
        <taxon>Balneolales</taxon>
        <taxon>Balneolaceae</taxon>
        <taxon>Fodinibius</taxon>
    </lineage>
</organism>
<keyword evidence="6" id="KW-1133">Transmembrane helix</keyword>
<dbReference type="InterPro" id="IPR004089">
    <property type="entry name" value="MCPsignal_dom"/>
</dbReference>
<evidence type="ECO:0000256" key="2">
    <source>
        <dbReference type="ARBA" id="ARBA00022500"/>
    </source>
</evidence>
<comment type="similarity">
    <text evidence="3">Belongs to the methyl-accepting chemotaxis (MCP) protein family.</text>
</comment>
<dbReference type="GO" id="GO:0005886">
    <property type="term" value="C:plasma membrane"/>
    <property type="evidence" value="ECO:0007669"/>
    <property type="project" value="TreeGrafter"/>
</dbReference>
<dbReference type="EMBL" id="JAALLS010000007">
    <property type="protein sequence ID" value="NGP88050.1"/>
    <property type="molecule type" value="Genomic_DNA"/>
</dbReference>
<dbReference type="Pfam" id="PF00015">
    <property type="entry name" value="MCPsignal"/>
    <property type="match status" value="1"/>
</dbReference>
<evidence type="ECO:0000256" key="3">
    <source>
        <dbReference type="ARBA" id="ARBA00029447"/>
    </source>
</evidence>
<feature type="transmembrane region" description="Helical" evidence="6">
    <location>
        <begin position="7"/>
        <end position="27"/>
    </location>
</feature>
<reference evidence="9 10" key="1">
    <citation type="submission" date="2020-02" db="EMBL/GenBank/DDBJ databases">
        <title>Aliifodinibius halophilus 2W32, complete genome.</title>
        <authorList>
            <person name="Li Y."/>
            <person name="Wu S."/>
        </authorList>
    </citation>
    <scope>NUCLEOTIDE SEQUENCE [LARGE SCALE GENOMIC DNA]</scope>
    <source>
        <strain evidence="9 10">2W32</strain>
    </source>
</reference>
<dbReference type="RefSeq" id="WP_165267391.1">
    <property type="nucleotide sequence ID" value="NZ_JAALLS010000007.1"/>
</dbReference>
<dbReference type="CDD" id="cd06225">
    <property type="entry name" value="HAMP"/>
    <property type="match status" value="1"/>
</dbReference>
<feature type="domain" description="HAMP" evidence="8">
    <location>
        <begin position="289"/>
        <end position="341"/>
    </location>
</feature>
<evidence type="ECO:0000313" key="9">
    <source>
        <dbReference type="EMBL" id="NGP88050.1"/>
    </source>
</evidence>
<dbReference type="CDD" id="cd11386">
    <property type="entry name" value="MCP_signal"/>
    <property type="match status" value="1"/>
</dbReference>
<comment type="caution">
    <text evidence="9">The sequence shown here is derived from an EMBL/GenBank/DDBJ whole genome shotgun (WGS) entry which is preliminary data.</text>
</comment>
<keyword evidence="6" id="KW-0472">Membrane</keyword>
<dbReference type="PROSITE" id="PS50111">
    <property type="entry name" value="CHEMOTAXIS_TRANSDUC_2"/>
    <property type="match status" value="1"/>
</dbReference>
<protein>
    <submittedName>
        <fullName evidence="9">Methyl-accepting chemotaxis protein</fullName>
    </submittedName>
</protein>
<sequence length="578" mass="63811">MKVRTRLILNALLVFIFLGIIAGAIVISNEKSETIQTAVSDTKEIWTQTLQMRRAEKDFLLRAGTNPDFFETGNIKYIDKFNTALHKTYSLLDSLRSNELIKEKGFATQVSSLRDNFGTYKSKFKNITDKTVEKGYKNWGLVGEMRSAVHGLEKLVDNDKTLADVLTLRRHEKDYLLRGDTKYNKRMNKQIQKMKGYMQSAKAQEILENYYSKFSAIVAIDDQLGRDKTSGLTGELRSAVHAVEPTVKALITDVQTAGEKEIAFLHSVIWIIILVTIAVSTLLSFWLMRSISKPLQTANKALHAMAEGDLTHKIKVRTNDELGDMMRNMKQMMEKLRDIVGTIKTNSNNIASASNELNISSQELSSGASEQASATEEISSSMEQMTSTIQNNTANAKETEEIAETASTDINRGSKTIFKTIDSMQTIAGKISIIGDIARQTNLLALNAAVEAARAGNHGKGFAVVAEEVRGLAERSQEAAVEINDLSESSMSVAKESGHILEEMVPNIEETADLVQDIATASVEQSTGADQINASIQQMNEVVQKNAATAQELSSSSEELSAQANQMQEVINFFKLND</sequence>
<feature type="region of interest" description="Disordered" evidence="5">
    <location>
        <begin position="361"/>
        <end position="387"/>
    </location>
</feature>
<feature type="domain" description="Methyl-accepting transducer" evidence="7">
    <location>
        <begin position="346"/>
        <end position="561"/>
    </location>
</feature>
<dbReference type="GO" id="GO:0006935">
    <property type="term" value="P:chemotaxis"/>
    <property type="evidence" value="ECO:0007669"/>
    <property type="project" value="UniProtKB-KW"/>
</dbReference>
<accession>A0A6M1THD4</accession>
<dbReference type="InterPro" id="IPR051310">
    <property type="entry name" value="MCP_chemotaxis"/>
</dbReference>
<evidence type="ECO:0000259" key="8">
    <source>
        <dbReference type="PROSITE" id="PS50885"/>
    </source>
</evidence>
<dbReference type="SMART" id="SM00283">
    <property type="entry name" value="MA"/>
    <property type="match status" value="1"/>
</dbReference>
<feature type="transmembrane region" description="Helical" evidence="6">
    <location>
        <begin position="264"/>
        <end position="287"/>
    </location>
</feature>
<comment type="subcellular location">
    <subcellularLocation>
        <location evidence="1">Membrane</location>
    </subcellularLocation>
</comment>
<keyword evidence="2" id="KW-0145">Chemotaxis</keyword>
<name>A0A6M1THD4_9BACT</name>
<dbReference type="Proteomes" id="UP000479132">
    <property type="component" value="Unassembled WGS sequence"/>
</dbReference>
<keyword evidence="4" id="KW-0807">Transducer</keyword>
<dbReference type="SMART" id="SM01358">
    <property type="entry name" value="HBM"/>
    <property type="match status" value="1"/>
</dbReference>
<dbReference type="PANTHER" id="PTHR43531">
    <property type="entry name" value="PROTEIN ICFG"/>
    <property type="match status" value="1"/>
</dbReference>
<dbReference type="Gene3D" id="1.10.287.950">
    <property type="entry name" value="Methyl-accepting chemotaxis protein"/>
    <property type="match status" value="1"/>
</dbReference>
<evidence type="ECO:0000256" key="1">
    <source>
        <dbReference type="ARBA" id="ARBA00004370"/>
    </source>
</evidence>
<dbReference type="GO" id="GO:0004888">
    <property type="term" value="F:transmembrane signaling receptor activity"/>
    <property type="evidence" value="ECO:0007669"/>
    <property type="project" value="TreeGrafter"/>
</dbReference>
<evidence type="ECO:0000259" key="7">
    <source>
        <dbReference type="PROSITE" id="PS50111"/>
    </source>
</evidence>
<dbReference type="InterPro" id="IPR032255">
    <property type="entry name" value="HBM"/>
</dbReference>